<dbReference type="STRING" id="387005.A0A183HM23"/>
<feature type="region of interest" description="Disordered" evidence="1">
    <location>
        <begin position="22"/>
        <end position="44"/>
    </location>
</feature>
<feature type="region of interest" description="Disordered" evidence="1">
    <location>
        <begin position="159"/>
        <end position="187"/>
    </location>
</feature>
<organism evidence="4">
    <name type="scientific">Onchocerca flexuosa</name>
    <dbReference type="NCBI Taxonomy" id="387005"/>
    <lineage>
        <taxon>Eukaryota</taxon>
        <taxon>Metazoa</taxon>
        <taxon>Ecdysozoa</taxon>
        <taxon>Nematoda</taxon>
        <taxon>Chromadorea</taxon>
        <taxon>Rhabditida</taxon>
        <taxon>Spirurina</taxon>
        <taxon>Spiruromorpha</taxon>
        <taxon>Filarioidea</taxon>
        <taxon>Onchocercidae</taxon>
        <taxon>Onchocerca</taxon>
    </lineage>
</organism>
<gene>
    <name evidence="2" type="ORF">OFLC_LOCUS8536</name>
</gene>
<reference evidence="2 3" key="2">
    <citation type="submission" date="2018-11" db="EMBL/GenBank/DDBJ databases">
        <authorList>
            <consortium name="Pathogen Informatics"/>
        </authorList>
    </citation>
    <scope>NUCLEOTIDE SEQUENCE [LARGE SCALE GENOMIC DNA]</scope>
</reference>
<dbReference type="Proteomes" id="UP000267606">
    <property type="component" value="Unassembled WGS sequence"/>
</dbReference>
<evidence type="ECO:0000313" key="4">
    <source>
        <dbReference type="WBParaSite" id="OFLC_0000853401-mRNA-1"/>
    </source>
</evidence>
<dbReference type="AlphaFoldDB" id="A0A183HM23"/>
<proteinExistence type="predicted"/>
<evidence type="ECO:0000256" key="1">
    <source>
        <dbReference type="SAM" id="MobiDB-lite"/>
    </source>
</evidence>
<reference evidence="4" key="1">
    <citation type="submission" date="2016-06" db="UniProtKB">
        <authorList>
            <consortium name="WormBaseParasite"/>
        </authorList>
    </citation>
    <scope>IDENTIFICATION</scope>
</reference>
<dbReference type="WBParaSite" id="OFLC_0000853401-mRNA-1">
    <property type="protein sequence ID" value="OFLC_0000853401-mRNA-1"/>
    <property type="gene ID" value="OFLC_0000853401"/>
</dbReference>
<accession>A0A183HM23</accession>
<keyword evidence="3" id="KW-1185">Reference proteome</keyword>
<name>A0A183HM23_9BILA</name>
<evidence type="ECO:0000313" key="3">
    <source>
        <dbReference type="Proteomes" id="UP000267606"/>
    </source>
</evidence>
<evidence type="ECO:0000313" key="2">
    <source>
        <dbReference type="EMBL" id="VDO56152.1"/>
    </source>
</evidence>
<feature type="compositionally biased region" description="Polar residues" evidence="1">
    <location>
        <begin position="22"/>
        <end position="37"/>
    </location>
</feature>
<dbReference type="EMBL" id="UZAJ01009737">
    <property type="protein sequence ID" value="VDO56152.1"/>
    <property type="molecule type" value="Genomic_DNA"/>
</dbReference>
<protein>
    <submittedName>
        <fullName evidence="4">ZM domain-containing protein</fullName>
    </submittedName>
</protein>
<sequence>SQSDDNDDDKFSQHLFQRTQWDSFYDNVPSSTPSASSPDELASDQRRINGDMVFEIETRVVQLPNNVTCVKVGDTIDSISSPLQHRQYYNVPVRRELYDTRIAANSDYVIRDNNARNLSLHRHHHRSSSAMSGYLPQIDQPHFSTKSNQLKAIHFERNTYTTNGRQSSERRFPSIQPDQYKYNTDKG</sequence>